<dbReference type="SUPFAM" id="SSF89796">
    <property type="entry name" value="CoA-transferase family III (CaiB/BaiF)"/>
    <property type="match status" value="1"/>
</dbReference>
<dbReference type="EMBL" id="CP089391">
    <property type="protein sequence ID" value="WBL80773.1"/>
    <property type="molecule type" value="Genomic_DNA"/>
</dbReference>
<keyword evidence="3" id="KW-1185">Reference proteome</keyword>
<dbReference type="InterPro" id="IPR003673">
    <property type="entry name" value="CoA-Trfase_fam_III"/>
</dbReference>
<dbReference type="PANTHER" id="PTHR48207">
    <property type="entry name" value="SUCCINATE--HYDROXYMETHYLGLUTARATE COA-TRANSFERASE"/>
    <property type="match status" value="1"/>
</dbReference>
<dbReference type="RefSeq" id="WP_270168319.1">
    <property type="nucleotide sequence ID" value="NZ_CP089391.1"/>
</dbReference>
<dbReference type="InterPro" id="IPR023606">
    <property type="entry name" value="CoA-Trfase_III_dom_1_sf"/>
</dbReference>
<reference evidence="2" key="1">
    <citation type="submission" date="2021-12" db="EMBL/GenBank/DDBJ databases">
        <title>Bradyrhizobium xenonodulans sp. nov.</title>
        <authorList>
            <person name="Claassens R."/>
            <person name="Venter S.N."/>
            <person name="Beukes C.W."/>
            <person name="Stepkowski T."/>
            <person name="Steenkamp E.T."/>
        </authorList>
    </citation>
    <scope>NUCLEOTIDE SEQUENCE</scope>
    <source>
        <strain evidence="2">14AB</strain>
    </source>
</reference>
<dbReference type="PANTHER" id="PTHR48207:SF3">
    <property type="entry name" value="SUCCINATE--HYDROXYMETHYLGLUTARATE COA-TRANSFERASE"/>
    <property type="match status" value="1"/>
</dbReference>
<keyword evidence="1 2" id="KW-0808">Transferase</keyword>
<dbReference type="Pfam" id="PF02515">
    <property type="entry name" value="CoA_transf_3"/>
    <property type="match status" value="1"/>
</dbReference>
<proteinExistence type="predicted"/>
<dbReference type="Proteomes" id="UP001179614">
    <property type="component" value="Chromosome"/>
</dbReference>
<dbReference type="GO" id="GO:0016740">
    <property type="term" value="F:transferase activity"/>
    <property type="evidence" value="ECO:0007669"/>
    <property type="project" value="UniProtKB-KW"/>
</dbReference>
<evidence type="ECO:0000313" key="3">
    <source>
        <dbReference type="Proteomes" id="UP001179614"/>
    </source>
</evidence>
<evidence type="ECO:0000313" key="2">
    <source>
        <dbReference type="EMBL" id="WBL80773.1"/>
    </source>
</evidence>
<name>A0ABY7MQU1_9BRAD</name>
<organism evidence="2 3">
    <name type="scientific">Bradyrhizobium xenonodulans</name>
    <dbReference type="NCBI Taxonomy" id="2736875"/>
    <lineage>
        <taxon>Bacteria</taxon>
        <taxon>Pseudomonadati</taxon>
        <taxon>Pseudomonadota</taxon>
        <taxon>Alphaproteobacteria</taxon>
        <taxon>Hyphomicrobiales</taxon>
        <taxon>Nitrobacteraceae</taxon>
        <taxon>Bradyrhizobium</taxon>
    </lineage>
</organism>
<dbReference type="Gene3D" id="3.40.50.10540">
    <property type="entry name" value="Crotonobetainyl-coa:carnitine coa-transferase, domain 1"/>
    <property type="match status" value="1"/>
</dbReference>
<accession>A0ABY7MQU1</accession>
<gene>
    <name evidence="2" type="ORF">I3J27_10245</name>
</gene>
<dbReference type="InterPro" id="IPR044855">
    <property type="entry name" value="CoA-Trfase_III_dom3_sf"/>
</dbReference>
<dbReference type="InterPro" id="IPR050483">
    <property type="entry name" value="CoA-transferase_III_domain"/>
</dbReference>
<sequence>MQLADKHEGTTTKAFAGLRVLDFSTTIAGPHCARMLADMGAEVIKIETDGGETMRTRPPLRKGCSTAFGQLNVGKKSVVLDLKSEDGKEAVRRLVATSDILVENFRPGVMRRLRLDYDSLRPVNPKLIYCSISGYGQSGPSAELPAYAPVIHAASGYDMAHLAYQPGRSRPDYCGIYHADVVTGTYGFGAIASALYQRTVTGLGQHIDVSMLESMLSLTLTELQSAQFAVKPPPRPMFGPTETASGYVMITVASEKTFQGLMGVIGRPEWISDPRFSTYAARRENWAEVMDGVEAWSRQLTTDACLAALGAAGVPASAYRTVSEALADPQLAHRQALSSVEDGGGSFQVLNLPFRMSGADTAPAKAMAVLGEHTDALRDEIGLADHAPIPTGKTAATR</sequence>
<dbReference type="Gene3D" id="3.30.1540.10">
    <property type="entry name" value="formyl-coa transferase, domain 3"/>
    <property type="match status" value="1"/>
</dbReference>
<protein>
    <submittedName>
        <fullName evidence="2">CoA transferase</fullName>
    </submittedName>
</protein>
<evidence type="ECO:0000256" key="1">
    <source>
        <dbReference type="ARBA" id="ARBA00022679"/>
    </source>
</evidence>